<organism evidence="1 2">
    <name type="scientific">Pelotomaculum propionicicum</name>
    <dbReference type="NCBI Taxonomy" id="258475"/>
    <lineage>
        <taxon>Bacteria</taxon>
        <taxon>Bacillati</taxon>
        <taxon>Bacillota</taxon>
        <taxon>Clostridia</taxon>
        <taxon>Eubacteriales</taxon>
        <taxon>Desulfotomaculaceae</taxon>
        <taxon>Pelotomaculum</taxon>
    </lineage>
</organism>
<dbReference type="OrthoDB" id="2112157at2"/>
<comment type="caution">
    <text evidence="1">The sequence shown here is derived from an EMBL/GenBank/DDBJ whole genome shotgun (WGS) entry which is preliminary data.</text>
</comment>
<name>A0A4Y7RU94_9FIRM</name>
<sequence length="129" mass="14411">MSILDKARELGAELAVSKELINFREAEEMMLKDPHAYDVVKAFNEKQQSFQVILSQGIALTDGQKKELEDLESKMLDNPYVYNFIKAQQEFFKLLETVNNILDEAIGMNQQGCECDDDSCGCGGGSCSC</sequence>
<dbReference type="SUPFAM" id="SSF158622">
    <property type="entry name" value="YheA/YmcA-like"/>
    <property type="match status" value="1"/>
</dbReference>
<evidence type="ECO:0000313" key="2">
    <source>
        <dbReference type="Proteomes" id="UP000297597"/>
    </source>
</evidence>
<evidence type="ECO:0000313" key="1">
    <source>
        <dbReference type="EMBL" id="TEB12545.1"/>
    </source>
</evidence>
<dbReference type="InterPro" id="IPR010368">
    <property type="entry name" value="Com_YlbF"/>
</dbReference>
<protein>
    <submittedName>
        <fullName evidence="1">Uncharacterized protein</fullName>
    </submittedName>
</protein>
<dbReference type="Proteomes" id="UP000297597">
    <property type="component" value="Unassembled WGS sequence"/>
</dbReference>
<dbReference type="RefSeq" id="WP_134212751.1">
    <property type="nucleotide sequence ID" value="NZ_QFFZ01000006.1"/>
</dbReference>
<keyword evidence="2" id="KW-1185">Reference proteome</keyword>
<accession>A0A4Y7RU94</accession>
<dbReference type="AlphaFoldDB" id="A0A4Y7RU94"/>
<dbReference type="InterPro" id="IPR023378">
    <property type="entry name" value="YheA/YmcA-like_dom_sf"/>
</dbReference>
<dbReference type="Gene3D" id="1.20.1500.10">
    <property type="entry name" value="YheA/YmcA-like"/>
    <property type="match status" value="1"/>
</dbReference>
<dbReference type="Pfam" id="PF06133">
    <property type="entry name" value="Com_YlbF"/>
    <property type="match status" value="1"/>
</dbReference>
<dbReference type="EMBL" id="QFFZ01000006">
    <property type="protein sequence ID" value="TEB12545.1"/>
    <property type="molecule type" value="Genomic_DNA"/>
</dbReference>
<reference evidence="1 2" key="1">
    <citation type="journal article" date="2018" name="Environ. Microbiol.">
        <title>Novel energy conservation strategies and behaviour of Pelotomaculum schinkii driving syntrophic propionate catabolism.</title>
        <authorList>
            <person name="Hidalgo-Ahumada C.A.P."/>
            <person name="Nobu M.K."/>
            <person name="Narihiro T."/>
            <person name="Tamaki H."/>
            <person name="Liu W.T."/>
            <person name="Kamagata Y."/>
            <person name="Stams A.J.M."/>
            <person name="Imachi H."/>
            <person name="Sousa D.Z."/>
        </authorList>
    </citation>
    <scope>NUCLEOTIDE SEQUENCE [LARGE SCALE GENOMIC DNA]</scope>
    <source>
        <strain evidence="1 2">MGP</strain>
    </source>
</reference>
<gene>
    <name evidence="1" type="ORF">Pmgp_00876</name>
</gene>
<proteinExistence type="predicted"/>